<comment type="caution">
    <text evidence="1">The sequence shown here is derived from an EMBL/GenBank/DDBJ whole genome shotgun (WGS) entry which is preliminary data.</text>
</comment>
<dbReference type="InterPro" id="IPR038765">
    <property type="entry name" value="Papain-like_cys_pep_sf"/>
</dbReference>
<dbReference type="EMBL" id="NBIV01000159">
    <property type="protein sequence ID" value="PXF42524.1"/>
    <property type="molecule type" value="Genomic_DNA"/>
</dbReference>
<accession>A0A2V3IK98</accession>
<evidence type="ECO:0000313" key="1">
    <source>
        <dbReference type="EMBL" id="PXF42524.1"/>
    </source>
</evidence>
<dbReference type="Proteomes" id="UP000247409">
    <property type="component" value="Unassembled WGS sequence"/>
</dbReference>
<dbReference type="AlphaFoldDB" id="A0A2V3IK98"/>
<dbReference type="SUPFAM" id="SSF54001">
    <property type="entry name" value="Cysteine proteinases"/>
    <property type="match status" value="1"/>
</dbReference>
<gene>
    <name evidence="1" type="ORF">BWQ96_07741</name>
</gene>
<protein>
    <recommendedName>
        <fullName evidence="3">Ubiquitin-like protease family profile domain-containing protein</fullName>
    </recommendedName>
</protein>
<reference evidence="1 2" key="1">
    <citation type="journal article" date="2018" name="Mol. Biol. Evol.">
        <title>Analysis of the draft genome of the red seaweed Gracilariopsis chorda provides insights into genome size evolution in Rhodophyta.</title>
        <authorList>
            <person name="Lee J."/>
            <person name="Yang E.C."/>
            <person name="Graf L."/>
            <person name="Yang J.H."/>
            <person name="Qiu H."/>
            <person name="Zel Zion U."/>
            <person name="Chan C.X."/>
            <person name="Stephens T.G."/>
            <person name="Weber A.P.M."/>
            <person name="Boo G.H."/>
            <person name="Boo S.M."/>
            <person name="Kim K.M."/>
            <person name="Shin Y."/>
            <person name="Jung M."/>
            <person name="Lee S.J."/>
            <person name="Yim H.S."/>
            <person name="Lee J.H."/>
            <person name="Bhattacharya D."/>
            <person name="Yoon H.S."/>
        </authorList>
    </citation>
    <scope>NUCLEOTIDE SEQUENCE [LARGE SCALE GENOMIC DNA]</scope>
    <source>
        <strain evidence="1 2">SKKU-2015</strain>
        <tissue evidence="1">Whole body</tissue>
    </source>
</reference>
<evidence type="ECO:0008006" key="3">
    <source>
        <dbReference type="Google" id="ProtNLM"/>
    </source>
</evidence>
<name>A0A2V3IK98_9FLOR</name>
<dbReference type="Gene3D" id="3.40.395.10">
    <property type="entry name" value="Adenoviral Proteinase, Chain A"/>
    <property type="match status" value="1"/>
</dbReference>
<sequence>MNWNPKKVFVFVSAETGTTMGLVTDTYHEKVEEEYKTEDLERYKTRLSERMYRTDCPIQCMILPMKVKQNHWGIMVADKMEIGAWELYWGDSLATDCASHRKRIVAAAVNATLEKKVTWMYKTGNYMLDTLKYAKQRDSFSCGAYCLALLLHYSQTRGYMPSLTYVGTFNSGITEKYLCTCAQKPVDVITQSAALNPAISI</sequence>
<organism evidence="1 2">
    <name type="scientific">Gracilariopsis chorda</name>
    <dbReference type="NCBI Taxonomy" id="448386"/>
    <lineage>
        <taxon>Eukaryota</taxon>
        <taxon>Rhodophyta</taxon>
        <taxon>Florideophyceae</taxon>
        <taxon>Rhodymeniophycidae</taxon>
        <taxon>Gracilariales</taxon>
        <taxon>Gracilariaceae</taxon>
        <taxon>Gracilariopsis</taxon>
    </lineage>
</organism>
<keyword evidence="2" id="KW-1185">Reference proteome</keyword>
<proteinExistence type="predicted"/>
<evidence type="ECO:0000313" key="2">
    <source>
        <dbReference type="Proteomes" id="UP000247409"/>
    </source>
</evidence>